<evidence type="ECO:0000259" key="1">
    <source>
        <dbReference type="Pfam" id="PF13614"/>
    </source>
</evidence>
<dbReference type="CDD" id="cd02042">
    <property type="entry name" value="ParAB_family"/>
    <property type="match status" value="1"/>
</dbReference>
<sequence length="273" mass="28522">MASVANVTRVAVVNQKGGVGKTTVTLGLAATAAMRGARVLVVDLDPQANATSGLGVAGAPRSVDDALAGAQPGSMAQSIEFSSWERPPLRSIPRVAPSSPLLAQREMQLATDPVGAQDRLASALQGIDADLTLIDCPPSLGLLTINALFAATHTLIVTEPGAWASDGVDQILANLERVQARRNGLPELVGIAVNRVGRTRDAQYWHNELMATHGDAILPAVHQRAALTEAAAQSLPIHALTRPGAEEASIEFADLYDAMWDRMGHELSISGVA</sequence>
<dbReference type="HOGENOM" id="CLU_037612_1_1_11"/>
<dbReference type="eggNOG" id="COG1192">
    <property type="taxonomic scope" value="Bacteria"/>
</dbReference>
<organism evidence="2 3">
    <name type="scientific">Candidatus Neomicrothrix parvicella RN1</name>
    <dbReference type="NCBI Taxonomy" id="1229780"/>
    <lineage>
        <taxon>Bacteria</taxon>
        <taxon>Bacillati</taxon>
        <taxon>Actinomycetota</taxon>
        <taxon>Acidimicrobiia</taxon>
        <taxon>Acidimicrobiales</taxon>
        <taxon>Microthrixaceae</taxon>
        <taxon>Candidatus Neomicrothrix</taxon>
    </lineage>
</organism>
<evidence type="ECO:0000313" key="2">
    <source>
        <dbReference type="EMBL" id="CCM66012.1"/>
    </source>
</evidence>
<dbReference type="PANTHER" id="PTHR13696">
    <property type="entry name" value="P-LOOP CONTAINING NUCLEOSIDE TRIPHOSPHATE HYDROLASE"/>
    <property type="match status" value="1"/>
</dbReference>
<name>R4Z7S4_9ACTN</name>
<dbReference type="EMBL" id="CANL01000087">
    <property type="protein sequence ID" value="CCM66012.1"/>
    <property type="molecule type" value="Genomic_DNA"/>
</dbReference>
<comment type="caution">
    <text evidence="2">The sequence shown here is derived from an EMBL/GenBank/DDBJ whole genome shotgun (WGS) entry which is preliminary data.</text>
</comment>
<dbReference type="STRING" id="1229780.BN381_90083"/>
<proteinExistence type="predicted"/>
<protein>
    <submittedName>
        <fullName evidence="2">Putative Sporulation initiation inhibitor protein soj</fullName>
    </submittedName>
</protein>
<dbReference type="PANTHER" id="PTHR13696:SF99">
    <property type="entry name" value="COBYRINIC ACID AC-DIAMIDE SYNTHASE"/>
    <property type="match status" value="1"/>
</dbReference>
<evidence type="ECO:0000313" key="3">
    <source>
        <dbReference type="Proteomes" id="UP000018291"/>
    </source>
</evidence>
<gene>
    <name evidence="2" type="ORF">BN381_90083</name>
</gene>
<keyword evidence="3" id="KW-1185">Reference proteome</keyword>
<dbReference type="Gene3D" id="3.40.50.300">
    <property type="entry name" value="P-loop containing nucleotide triphosphate hydrolases"/>
    <property type="match status" value="1"/>
</dbReference>
<dbReference type="InterPro" id="IPR050678">
    <property type="entry name" value="DNA_Partitioning_ATPase"/>
</dbReference>
<dbReference type="Pfam" id="PF13614">
    <property type="entry name" value="AAA_31"/>
    <property type="match status" value="1"/>
</dbReference>
<feature type="domain" description="AAA" evidence="1">
    <location>
        <begin position="10"/>
        <end position="183"/>
    </location>
</feature>
<accession>R4Z7S4</accession>
<dbReference type="OrthoDB" id="345269at2"/>
<dbReference type="InterPro" id="IPR025669">
    <property type="entry name" value="AAA_dom"/>
</dbReference>
<reference evidence="2 3" key="1">
    <citation type="journal article" date="2013" name="ISME J.">
        <title>Metabolic model for the filamentous 'Candidatus Microthrix parvicella' based on genomic and metagenomic analyses.</title>
        <authorList>
            <person name="Jon McIlroy S."/>
            <person name="Kristiansen R."/>
            <person name="Albertsen M."/>
            <person name="Michael Karst S."/>
            <person name="Rossetti S."/>
            <person name="Lund Nielsen J."/>
            <person name="Tandoi V."/>
            <person name="James Seviour R."/>
            <person name="Nielsen P.H."/>
        </authorList>
    </citation>
    <scope>NUCLEOTIDE SEQUENCE [LARGE SCALE GENOMIC DNA]</scope>
    <source>
        <strain evidence="2 3">RN1</strain>
    </source>
</reference>
<dbReference type="SUPFAM" id="SSF52540">
    <property type="entry name" value="P-loop containing nucleoside triphosphate hydrolases"/>
    <property type="match status" value="1"/>
</dbReference>
<dbReference type="InterPro" id="IPR027417">
    <property type="entry name" value="P-loop_NTPase"/>
</dbReference>
<dbReference type="Proteomes" id="UP000018291">
    <property type="component" value="Unassembled WGS sequence"/>
</dbReference>
<dbReference type="AlphaFoldDB" id="R4Z7S4"/>